<dbReference type="PROSITE" id="PS50011">
    <property type="entry name" value="PROTEIN_KINASE_DOM"/>
    <property type="match status" value="1"/>
</dbReference>
<dbReference type="GO" id="GO:0004708">
    <property type="term" value="F:MAP kinase kinase activity"/>
    <property type="evidence" value="ECO:0007669"/>
    <property type="project" value="UniProtKB-EC"/>
</dbReference>
<dbReference type="Gene3D" id="1.10.510.10">
    <property type="entry name" value="Transferase(Phosphotransferase) domain 1"/>
    <property type="match status" value="1"/>
</dbReference>
<dbReference type="InterPro" id="IPR000719">
    <property type="entry name" value="Prot_kinase_dom"/>
</dbReference>
<dbReference type="EMBL" id="DS113628">
    <property type="protein sequence ID" value="EAX99687.1"/>
    <property type="molecule type" value="Genomic_DNA"/>
</dbReference>
<keyword evidence="3 11" id="KW-0418">Kinase</keyword>
<feature type="domain" description="Protein kinase" evidence="10">
    <location>
        <begin position="72"/>
        <end position="324"/>
    </location>
</feature>
<dbReference type="AlphaFoldDB" id="A2F5W2"/>
<gene>
    <name evidence="11" type="ORF">TVAG_468570</name>
</gene>
<evidence type="ECO:0000313" key="12">
    <source>
        <dbReference type="Proteomes" id="UP000001542"/>
    </source>
</evidence>
<evidence type="ECO:0000313" key="11">
    <source>
        <dbReference type="EMBL" id="EAX99687.1"/>
    </source>
</evidence>
<comment type="catalytic activity">
    <reaction evidence="7">
        <text>L-seryl-[protein] + ATP = O-phospho-L-seryl-[protein] + ADP + H(+)</text>
        <dbReference type="Rhea" id="RHEA:17989"/>
        <dbReference type="Rhea" id="RHEA-COMP:9863"/>
        <dbReference type="Rhea" id="RHEA-COMP:11604"/>
        <dbReference type="ChEBI" id="CHEBI:15378"/>
        <dbReference type="ChEBI" id="CHEBI:29999"/>
        <dbReference type="ChEBI" id="CHEBI:30616"/>
        <dbReference type="ChEBI" id="CHEBI:83421"/>
        <dbReference type="ChEBI" id="CHEBI:456216"/>
        <dbReference type="EC" id="2.7.12.2"/>
    </reaction>
</comment>
<dbReference type="SMART" id="SM00220">
    <property type="entry name" value="S_TKc"/>
    <property type="match status" value="1"/>
</dbReference>
<dbReference type="InParanoid" id="A2F5W2"/>
<comment type="catalytic activity">
    <reaction evidence="8">
        <text>L-threonyl-[protein] + ATP = O-phospho-L-threonyl-[protein] + ADP + H(+)</text>
        <dbReference type="Rhea" id="RHEA:46608"/>
        <dbReference type="Rhea" id="RHEA-COMP:11060"/>
        <dbReference type="Rhea" id="RHEA-COMP:11605"/>
        <dbReference type="ChEBI" id="CHEBI:15378"/>
        <dbReference type="ChEBI" id="CHEBI:30013"/>
        <dbReference type="ChEBI" id="CHEBI:30616"/>
        <dbReference type="ChEBI" id="CHEBI:61977"/>
        <dbReference type="ChEBI" id="CHEBI:456216"/>
        <dbReference type="EC" id="2.7.12.2"/>
    </reaction>
</comment>
<dbReference type="VEuPathDB" id="TrichDB:TVAG_468570"/>
<dbReference type="OrthoDB" id="10252354at2759"/>
<keyword evidence="12" id="KW-1185">Reference proteome</keyword>
<dbReference type="Proteomes" id="UP000001542">
    <property type="component" value="Unassembled WGS sequence"/>
</dbReference>
<proteinExistence type="inferred from homology"/>
<name>A2F5W2_TRIV3</name>
<evidence type="ECO:0000256" key="3">
    <source>
        <dbReference type="ARBA" id="ARBA00022777"/>
    </source>
</evidence>
<dbReference type="OMA" id="IRESADY"/>
<keyword evidence="4" id="KW-0067">ATP-binding</keyword>
<dbReference type="EC" id="2.7.12.2" evidence="6"/>
<accession>A2F5W2</accession>
<dbReference type="VEuPathDB" id="TrichDB:TVAGG3_1049670"/>
<comment type="catalytic activity">
    <reaction evidence="9">
        <text>L-tyrosyl-[protein] + ATP = O-phospho-L-tyrosyl-[protein] + ADP + H(+)</text>
        <dbReference type="Rhea" id="RHEA:10596"/>
        <dbReference type="Rhea" id="RHEA-COMP:10136"/>
        <dbReference type="Rhea" id="RHEA-COMP:20101"/>
        <dbReference type="ChEBI" id="CHEBI:15378"/>
        <dbReference type="ChEBI" id="CHEBI:30616"/>
        <dbReference type="ChEBI" id="CHEBI:46858"/>
        <dbReference type="ChEBI" id="CHEBI:61978"/>
        <dbReference type="ChEBI" id="CHEBI:456216"/>
        <dbReference type="EC" id="2.7.12.2"/>
    </reaction>
</comment>
<keyword evidence="2" id="KW-0547">Nucleotide-binding</keyword>
<dbReference type="InterPro" id="IPR008271">
    <property type="entry name" value="Ser/Thr_kinase_AS"/>
</dbReference>
<evidence type="ECO:0000256" key="9">
    <source>
        <dbReference type="ARBA" id="ARBA00051693"/>
    </source>
</evidence>
<evidence type="ECO:0000259" key="10">
    <source>
        <dbReference type="PROSITE" id="PS50011"/>
    </source>
</evidence>
<evidence type="ECO:0000256" key="8">
    <source>
        <dbReference type="ARBA" id="ARBA00049299"/>
    </source>
</evidence>
<comment type="similarity">
    <text evidence="5">Belongs to the protein kinase superfamily. STE Ser/Thr protein kinase family. MAP kinase kinase subfamily.</text>
</comment>
<reference evidence="11" key="2">
    <citation type="journal article" date="2007" name="Science">
        <title>Draft genome sequence of the sexually transmitted pathogen Trichomonas vaginalis.</title>
        <authorList>
            <person name="Carlton J.M."/>
            <person name="Hirt R.P."/>
            <person name="Silva J.C."/>
            <person name="Delcher A.L."/>
            <person name="Schatz M."/>
            <person name="Zhao Q."/>
            <person name="Wortman J.R."/>
            <person name="Bidwell S.L."/>
            <person name="Alsmark U.C.M."/>
            <person name="Besteiro S."/>
            <person name="Sicheritz-Ponten T."/>
            <person name="Noel C.J."/>
            <person name="Dacks J.B."/>
            <person name="Foster P.G."/>
            <person name="Simillion C."/>
            <person name="Van de Peer Y."/>
            <person name="Miranda-Saavedra D."/>
            <person name="Barton G.J."/>
            <person name="Westrop G.D."/>
            <person name="Mueller S."/>
            <person name="Dessi D."/>
            <person name="Fiori P.L."/>
            <person name="Ren Q."/>
            <person name="Paulsen I."/>
            <person name="Zhang H."/>
            <person name="Bastida-Corcuera F.D."/>
            <person name="Simoes-Barbosa A."/>
            <person name="Brown M.T."/>
            <person name="Hayes R.D."/>
            <person name="Mukherjee M."/>
            <person name="Okumura C.Y."/>
            <person name="Schneider R."/>
            <person name="Smith A.J."/>
            <person name="Vanacova S."/>
            <person name="Villalvazo M."/>
            <person name="Haas B.J."/>
            <person name="Pertea M."/>
            <person name="Feldblyum T.V."/>
            <person name="Utterback T.R."/>
            <person name="Shu C.L."/>
            <person name="Osoegawa K."/>
            <person name="de Jong P.J."/>
            <person name="Hrdy I."/>
            <person name="Horvathova L."/>
            <person name="Zubacova Z."/>
            <person name="Dolezal P."/>
            <person name="Malik S.B."/>
            <person name="Logsdon J.M. Jr."/>
            <person name="Henze K."/>
            <person name="Gupta A."/>
            <person name="Wang C.C."/>
            <person name="Dunne R.L."/>
            <person name="Upcroft J.A."/>
            <person name="Upcroft P."/>
            <person name="White O."/>
            <person name="Salzberg S.L."/>
            <person name="Tang P."/>
            <person name="Chiu C.-H."/>
            <person name="Lee Y.-S."/>
            <person name="Embley T.M."/>
            <person name="Coombs G.H."/>
            <person name="Mottram J.C."/>
            <person name="Tachezy J."/>
            <person name="Fraser-Liggett C.M."/>
            <person name="Johnson P.J."/>
        </authorList>
    </citation>
    <scope>NUCLEOTIDE SEQUENCE [LARGE SCALE GENOMIC DNA]</scope>
    <source>
        <strain evidence="11">G3</strain>
    </source>
</reference>
<evidence type="ECO:0000256" key="5">
    <source>
        <dbReference type="ARBA" id="ARBA00038035"/>
    </source>
</evidence>
<dbReference type="SUPFAM" id="SSF56112">
    <property type="entry name" value="Protein kinase-like (PK-like)"/>
    <property type="match status" value="1"/>
</dbReference>
<organism evidence="11 12">
    <name type="scientific">Trichomonas vaginalis (strain ATCC PRA-98 / G3)</name>
    <dbReference type="NCBI Taxonomy" id="412133"/>
    <lineage>
        <taxon>Eukaryota</taxon>
        <taxon>Metamonada</taxon>
        <taxon>Parabasalia</taxon>
        <taxon>Trichomonadida</taxon>
        <taxon>Trichomonadidae</taxon>
        <taxon>Trichomonas</taxon>
    </lineage>
</organism>
<keyword evidence="1" id="KW-0808">Transferase</keyword>
<protein>
    <recommendedName>
        <fullName evidence="6">mitogen-activated protein kinase kinase</fullName>
        <ecNumber evidence="6">2.7.12.2</ecNumber>
    </recommendedName>
</protein>
<dbReference type="GO" id="GO:0005524">
    <property type="term" value="F:ATP binding"/>
    <property type="evidence" value="ECO:0007669"/>
    <property type="project" value="UniProtKB-KW"/>
</dbReference>
<reference evidence="11" key="1">
    <citation type="submission" date="2006-10" db="EMBL/GenBank/DDBJ databases">
        <authorList>
            <person name="Amadeo P."/>
            <person name="Zhao Q."/>
            <person name="Wortman J."/>
            <person name="Fraser-Liggett C."/>
            <person name="Carlton J."/>
        </authorList>
    </citation>
    <scope>NUCLEOTIDE SEQUENCE</scope>
    <source>
        <strain evidence="11">G3</strain>
    </source>
</reference>
<dbReference type="PANTHER" id="PTHR48013">
    <property type="entry name" value="DUAL SPECIFICITY MITOGEN-ACTIVATED PROTEIN KINASE KINASE 5-RELATED"/>
    <property type="match status" value="1"/>
</dbReference>
<dbReference type="eggNOG" id="KOG0581">
    <property type="taxonomic scope" value="Eukaryota"/>
</dbReference>
<dbReference type="InterPro" id="IPR011009">
    <property type="entry name" value="Kinase-like_dom_sf"/>
</dbReference>
<dbReference type="SMR" id="A2F5W2"/>
<dbReference type="PANTHER" id="PTHR48013:SF9">
    <property type="entry name" value="DUAL SPECIFICITY MITOGEN-ACTIVATED PROTEIN KINASE KINASE 5"/>
    <property type="match status" value="1"/>
</dbReference>
<dbReference type="PROSITE" id="PS00108">
    <property type="entry name" value="PROTEIN_KINASE_ST"/>
    <property type="match status" value="1"/>
</dbReference>
<evidence type="ECO:0000256" key="4">
    <source>
        <dbReference type="ARBA" id="ARBA00022840"/>
    </source>
</evidence>
<evidence type="ECO:0000256" key="2">
    <source>
        <dbReference type="ARBA" id="ARBA00022741"/>
    </source>
</evidence>
<evidence type="ECO:0000256" key="6">
    <source>
        <dbReference type="ARBA" id="ARBA00038999"/>
    </source>
</evidence>
<evidence type="ECO:0000256" key="1">
    <source>
        <dbReference type="ARBA" id="ARBA00022679"/>
    </source>
</evidence>
<evidence type="ECO:0000256" key="7">
    <source>
        <dbReference type="ARBA" id="ARBA00049014"/>
    </source>
</evidence>
<dbReference type="STRING" id="5722.A2F5W2"/>
<dbReference type="RefSeq" id="XP_001312617.1">
    <property type="nucleotide sequence ID" value="XM_001312616.1"/>
</dbReference>
<dbReference type="KEGG" id="tva:4757502"/>
<dbReference type="Pfam" id="PF00069">
    <property type="entry name" value="Pkinase"/>
    <property type="match status" value="1"/>
</dbReference>
<sequence>MSFSERRKKSGFVVPKLDNDSPGYYKGTSSFESENFEAEIIRESADYGELKLRSDGTILFSQEYPVVTLADLKFHEQLGHGVQGTVYRCTHIPSGKEFAVKSIKYQDKSQLQKTVDEIHSLRILRHPNVVHLFSAFAQKGSIHILMDLVNGASLGDYLKYSPIIPEPALHEITVQMIAGLRFCCKNHIIHRDIKPSNVMLSLDGRIQIADFGLARQLRDTGDFAQSVIGTTCYMSPERIRGQSYGLKSDVWSLGLILYQSCIGRYPFGENKTHFWDLNFETQNDIIVDLGPNYSPLLLDFIEKCLVMEQDDRATFEELNAHEWITNGSGSKDELVKWIQDANQKRNIDLDAQRRSHDALFAH</sequence>